<evidence type="ECO:0000256" key="7">
    <source>
        <dbReference type="ARBA" id="ARBA00023125"/>
    </source>
</evidence>
<accession>A0A517ZA90</accession>
<evidence type="ECO:0000256" key="5">
    <source>
        <dbReference type="ARBA" id="ARBA00022801"/>
    </source>
</evidence>
<keyword evidence="3 11" id="KW-0547">Nucleotide-binding</keyword>
<dbReference type="InterPro" id="IPR003593">
    <property type="entry name" value="AAA+_ATPase"/>
</dbReference>
<dbReference type="Pfam" id="PF12848">
    <property type="entry name" value="ABC_tran_Xtn"/>
    <property type="match status" value="1"/>
</dbReference>
<evidence type="ECO:0000256" key="12">
    <source>
        <dbReference type="SAM" id="MobiDB-lite"/>
    </source>
</evidence>
<dbReference type="Pfam" id="PF16326">
    <property type="entry name" value="ABC_tran_CTD"/>
    <property type="match status" value="1"/>
</dbReference>
<comment type="function">
    <text evidence="11">Probably plays a role in ribosome assembly or function. May be involved in resolution of branched DNA intermediates that result from template switching in postreplication gaps. Binds DNA and has ATPase activity.</text>
</comment>
<dbReference type="InterPro" id="IPR032524">
    <property type="entry name" value="ABC_tran_C"/>
</dbReference>
<dbReference type="CDD" id="cd03221">
    <property type="entry name" value="ABCF_EF-3"/>
    <property type="match status" value="2"/>
</dbReference>
<dbReference type="GO" id="GO:0016887">
    <property type="term" value="F:ATP hydrolysis activity"/>
    <property type="evidence" value="ECO:0007669"/>
    <property type="project" value="UniProtKB-UniRule"/>
</dbReference>
<evidence type="ECO:0000256" key="11">
    <source>
        <dbReference type="HAMAP-Rule" id="MF_00848"/>
    </source>
</evidence>
<comment type="catalytic activity">
    <reaction evidence="9 11">
        <text>ATP + H2O = ADP + phosphate + H(+)</text>
        <dbReference type="Rhea" id="RHEA:13065"/>
        <dbReference type="ChEBI" id="CHEBI:15377"/>
        <dbReference type="ChEBI" id="CHEBI:15378"/>
        <dbReference type="ChEBI" id="CHEBI:30616"/>
        <dbReference type="ChEBI" id="CHEBI:43474"/>
        <dbReference type="ChEBI" id="CHEBI:456216"/>
    </reaction>
</comment>
<dbReference type="OrthoDB" id="9760950at2"/>
<keyword evidence="6 11" id="KW-0067">ATP-binding</keyword>
<evidence type="ECO:0000256" key="6">
    <source>
        <dbReference type="ARBA" id="ARBA00022840"/>
    </source>
</evidence>
<keyword evidence="4 11" id="KW-0227">DNA damage</keyword>
<keyword evidence="2 11" id="KW-0677">Repeat</keyword>
<dbReference type="RefSeq" id="WP_145370560.1">
    <property type="nucleotide sequence ID" value="NZ_CP036275.1"/>
</dbReference>
<dbReference type="EC" id="3.6.1.-" evidence="11"/>
<dbReference type="InterPro" id="IPR043686">
    <property type="entry name" value="Uup"/>
</dbReference>
<dbReference type="FunFam" id="3.40.50.300:FF:000309">
    <property type="entry name" value="ABC transporter ATP-binding protein"/>
    <property type="match status" value="1"/>
</dbReference>
<comment type="similarity">
    <text evidence="10 11">Belongs to the ABC transporter superfamily. ABCF family. Uup subfamily.</text>
</comment>
<dbReference type="GO" id="GO:0003677">
    <property type="term" value="F:DNA binding"/>
    <property type="evidence" value="ECO:0007669"/>
    <property type="project" value="UniProtKB-UniRule"/>
</dbReference>
<dbReference type="InterPro" id="IPR027417">
    <property type="entry name" value="P-loop_NTPase"/>
</dbReference>
<evidence type="ECO:0000256" key="4">
    <source>
        <dbReference type="ARBA" id="ARBA00022763"/>
    </source>
</evidence>
<feature type="domain" description="ABC transporter" evidence="13">
    <location>
        <begin position="321"/>
        <end position="539"/>
    </location>
</feature>
<evidence type="ECO:0000256" key="8">
    <source>
        <dbReference type="ARBA" id="ARBA00023204"/>
    </source>
</evidence>
<keyword evidence="5 11" id="KW-0378">Hydrolase</keyword>
<feature type="coiled-coil region" evidence="11">
    <location>
        <begin position="600"/>
        <end position="627"/>
    </location>
</feature>
<dbReference type="GO" id="GO:0005524">
    <property type="term" value="F:ATP binding"/>
    <property type="evidence" value="ECO:0007669"/>
    <property type="project" value="UniProtKB-UniRule"/>
</dbReference>
<feature type="binding site" evidence="11">
    <location>
        <begin position="36"/>
        <end position="43"/>
    </location>
    <ligand>
        <name>ATP</name>
        <dbReference type="ChEBI" id="CHEBI:30616"/>
        <label>1</label>
    </ligand>
</feature>
<keyword evidence="11" id="KW-0175">Coiled coil</keyword>
<dbReference type="AlphaFoldDB" id="A0A517ZA90"/>
<dbReference type="PANTHER" id="PTHR42855:SF1">
    <property type="entry name" value="ABC TRANSPORTER DOMAIN-CONTAINING PROTEIN"/>
    <property type="match status" value="1"/>
</dbReference>
<proteinExistence type="inferred from homology"/>
<dbReference type="InterPro" id="IPR017871">
    <property type="entry name" value="ABC_transporter-like_CS"/>
</dbReference>
<evidence type="ECO:0000259" key="13">
    <source>
        <dbReference type="PROSITE" id="PS50893"/>
    </source>
</evidence>
<dbReference type="Gene3D" id="1.10.287.380">
    <property type="entry name" value="Valyl-tRNA synthetase, C-terminal domain"/>
    <property type="match status" value="1"/>
</dbReference>
<dbReference type="HAMAP" id="MF_00848">
    <property type="entry name" value="Uup"/>
    <property type="match status" value="1"/>
</dbReference>
<dbReference type="Gene3D" id="3.40.50.300">
    <property type="entry name" value="P-loop containing nucleotide triphosphate hydrolases"/>
    <property type="match status" value="2"/>
</dbReference>
<dbReference type="Proteomes" id="UP000320496">
    <property type="component" value="Chromosome"/>
</dbReference>
<feature type="binding site" evidence="11">
    <location>
        <begin position="353"/>
        <end position="360"/>
    </location>
    <ligand>
        <name>ATP</name>
        <dbReference type="ChEBI" id="CHEBI:30616"/>
        <label>2</label>
    </ligand>
</feature>
<feature type="compositionally biased region" description="Basic and acidic residues" evidence="12">
    <location>
        <begin position="522"/>
        <end position="532"/>
    </location>
</feature>
<dbReference type="InterPro" id="IPR032781">
    <property type="entry name" value="ABC_tran_Xtn"/>
</dbReference>
<dbReference type="GO" id="GO:0043022">
    <property type="term" value="F:ribosome binding"/>
    <property type="evidence" value="ECO:0007669"/>
    <property type="project" value="UniProtKB-UniRule"/>
</dbReference>
<keyword evidence="15" id="KW-1185">Reference proteome</keyword>
<evidence type="ECO:0000256" key="2">
    <source>
        <dbReference type="ARBA" id="ARBA00022737"/>
    </source>
</evidence>
<dbReference type="Pfam" id="PF00005">
    <property type="entry name" value="ABC_tran"/>
    <property type="match status" value="2"/>
</dbReference>
<dbReference type="KEGG" id="mri:Mal4_37130"/>
<organism evidence="14 15">
    <name type="scientific">Maioricimonas rarisocia</name>
    <dbReference type="NCBI Taxonomy" id="2528026"/>
    <lineage>
        <taxon>Bacteria</taxon>
        <taxon>Pseudomonadati</taxon>
        <taxon>Planctomycetota</taxon>
        <taxon>Planctomycetia</taxon>
        <taxon>Planctomycetales</taxon>
        <taxon>Planctomycetaceae</taxon>
        <taxon>Maioricimonas</taxon>
    </lineage>
</organism>
<feature type="compositionally biased region" description="Basic and acidic residues" evidence="12">
    <location>
        <begin position="548"/>
        <end position="559"/>
    </location>
</feature>
<comment type="subcellular location">
    <subcellularLocation>
        <location evidence="11">Cytoplasm</location>
    </subcellularLocation>
    <text evidence="11">Associates with ribosomes.</text>
</comment>
<evidence type="ECO:0000256" key="10">
    <source>
        <dbReference type="ARBA" id="ARBA00061478"/>
    </source>
</evidence>
<evidence type="ECO:0000313" key="15">
    <source>
        <dbReference type="Proteomes" id="UP000320496"/>
    </source>
</evidence>
<name>A0A517ZA90_9PLAN</name>
<evidence type="ECO:0000256" key="3">
    <source>
        <dbReference type="ARBA" id="ARBA00022741"/>
    </source>
</evidence>
<dbReference type="PANTHER" id="PTHR42855">
    <property type="entry name" value="ABC TRANSPORTER ATP-BINDING SUBUNIT"/>
    <property type="match status" value="1"/>
</dbReference>
<dbReference type="InterPro" id="IPR051309">
    <property type="entry name" value="ABCF_ATPase"/>
</dbReference>
<dbReference type="EMBL" id="CP036275">
    <property type="protein sequence ID" value="QDU39371.1"/>
    <property type="molecule type" value="Genomic_DNA"/>
</dbReference>
<dbReference type="PROSITE" id="PS00211">
    <property type="entry name" value="ABC_TRANSPORTER_1"/>
    <property type="match status" value="2"/>
</dbReference>
<evidence type="ECO:0000256" key="9">
    <source>
        <dbReference type="ARBA" id="ARBA00049360"/>
    </source>
</evidence>
<feature type="region of interest" description="Disordered" evidence="12">
    <location>
        <begin position="522"/>
        <end position="571"/>
    </location>
</feature>
<dbReference type="SMART" id="SM00382">
    <property type="entry name" value="AAA"/>
    <property type="match status" value="2"/>
</dbReference>
<keyword evidence="1 11" id="KW-0963">Cytoplasm</keyword>
<reference evidence="14 15" key="1">
    <citation type="submission" date="2019-02" db="EMBL/GenBank/DDBJ databases">
        <title>Deep-cultivation of Planctomycetes and their phenomic and genomic characterization uncovers novel biology.</title>
        <authorList>
            <person name="Wiegand S."/>
            <person name="Jogler M."/>
            <person name="Boedeker C."/>
            <person name="Pinto D."/>
            <person name="Vollmers J."/>
            <person name="Rivas-Marin E."/>
            <person name="Kohn T."/>
            <person name="Peeters S.H."/>
            <person name="Heuer A."/>
            <person name="Rast P."/>
            <person name="Oberbeckmann S."/>
            <person name="Bunk B."/>
            <person name="Jeske O."/>
            <person name="Meyerdierks A."/>
            <person name="Storesund J.E."/>
            <person name="Kallscheuer N."/>
            <person name="Luecker S."/>
            <person name="Lage O.M."/>
            <person name="Pohl T."/>
            <person name="Merkel B.J."/>
            <person name="Hornburger P."/>
            <person name="Mueller R.-W."/>
            <person name="Bruemmer F."/>
            <person name="Labrenz M."/>
            <person name="Spormann A.M."/>
            <person name="Op den Camp H."/>
            <person name="Overmann J."/>
            <person name="Amann R."/>
            <person name="Jetten M.S.M."/>
            <person name="Mascher T."/>
            <person name="Medema M.H."/>
            <person name="Devos D.P."/>
            <person name="Kaster A.-K."/>
            <person name="Ovreas L."/>
            <person name="Rohde M."/>
            <person name="Galperin M.Y."/>
            <person name="Jogler C."/>
        </authorList>
    </citation>
    <scope>NUCLEOTIDE SEQUENCE [LARGE SCALE GENOMIC DNA]</scope>
    <source>
        <strain evidence="14 15">Mal4</strain>
    </source>
</reference>
<protein>
    <recommendedName>
        <fullName evidence="11">ATP-binding protein Uup</fullName>
        <ecNumber evidence="11">3.6.1.-</ecNumber>
    </recommendedName>
</protein>
<dbReference type="InterPro" id="IPR037118">
    <property type="entry name" value="Val-tRNA_synth_C_sf"/>
</dbReference>
<keyword evidence="8 11" id="KW-0234">DNA repair</keyword>
<dbReference type="GO" id="GO:0006281">
    <property type="term" value="P:DNA repair"/>
    <property type="evidence" value="ECO:0007669"/>
    <property type="project" value="UniProtKB-KW"/>
</dbReference>
<dbReference type="GO" id="GO:0005737">
    <property type="term" value="C:cytoplasm"/>
    <property type="evidence" value="ECO:0007669"/>
    <property type="project" value="UniProtKB-SubCell"/>
</dbReference>
<sequence>MALLNINDVTFGFTQPPLLDGVTVNVERGERIGLVGRNGAGKSTLMRLINGELAPDDGNITLEAGAKAAYLTQHVPAGDAGDIFDRIAEGAGPIGESISVFRRLDAKAHDGGLTPDEQAELEQATSAINAAESWDILPRIDRTLREMELEPDRTFDSLSAGMKRRVLLGRALVSEPDLLLLDEPTNHLDLEAILWLQSFLSRFAGTLVFVTHDRMFLQALATRIIEVDRGRLFDWTCDYATFLKRRDAMLAAEAEQQAQFDKKLAEEERWIRQGIKARRTRNEGRVRALEKMREERHARREKVGTAKMQLQEADRSGRLVARVKNIAFSYGDHPIVRDFSTTVMRGDRVGLIGPNGVGKSTLLKILLGQLEPDTGEVTLGTKLVVSYFDQLRGQLDETKSARDNIADGAEMVEINGQRRHVLGYLQDFLFSPERARTRVEYLSGGERNRLLLARMFASPSNLLVLDEPTNDLDAETLELLEELLGEYSGTVLLVSHDRAFLNNVVTSTIVFEGDGNLREYDGGYDDWLRQRPDPTPQAESKPSPDNGRAADKPATESKPAKPRKLSFKEQRELETLPKRIEELEERQAELFTLMADPSHYQQDGGNIAESKAELEQIQEELATAYERWELLEAGGV</sequence>
<evidence type="ECO:0000313" key="14">
    <source>
        <dbReference type="EMBL" id="QDU39371.1"/>
    </source>
</evidence>
<dbReference type="InterPro" id="IPR003439">
    <property type="entry name" value="ABC_transporter-like_ATP-bd"/>
</dbReference>
<dbReference type="PROSITE" id="PS50893">
    <property type="entry name" value="ABC_TRANSPORTER_2"/>
    <property type="match status" value="2"/>
</dbReference>
<dbReference type="SUPFAM" id="SSF52540">
    <property type="entry name" value="P-loop containing nucleoside triphosphate hydrolases"/>
    <property type="match status" value="2"/>
</dbReference>
<feature type="domain" description="ABC transporter" evidence="13">
    <location>
        <begin position="4"/>
        <end position="254"/>
    </location>
</feature>
<dbReference type="FunFam" id="3.40.50.300:FF:000011">
    <property type="entry name" value="Putative ABC transporter ATP-binding component"/>
    <property type="match status" value="1"/>
</dbReference>
<evidence type="ECO:0000256" key="1">
    <source>
        <dbReference type="ARBA" id="ARBA00022490"/>
    </source>
</evidence>
<gene>
    <name evidence="11 14" type="primary">uup</name>
    <name evidence="14" type="ORF">Mal4_37130</name>
</gene>
<keyword evidence="7 11" id="KW-0238">DNA-binding</keyword>